<dbReference type="Proteomes" id="UP000799767">
    <property type="component" value="Unassembled WGS sequence"/>
</dbReference>
<dbReference type="Pfam" id="PF07938">
    <property type="entry name" value="Fungal_lectin"/>
    <property type="match status" value="1"/>
</dbReference>
<dbReference type="AlphaFoldDB" id="A0A6A6PK03"/>
<evidence type="ECO:0000256" key="1">
    <source>
        <dbReference type="ARBA" id="ARBA00009042"/>
    </source>
</evidence>
<evidence type="ECO:0000313" key="3">
    <source>
        <dbReference type="EMBL" id="KAF2479843.1"/>
    </source>
</evidence>
<dbReference type="InterPro" id="IPR012475">
    <property type="entry name" value="Fungal_lectin"/>
</dbReference>
<comment type="similarity">
    <text evidence="1">Belongs to the fungal fucose-specific lectin family.</text>
</comment>
<evidence type="ECO:0000313" key="4">
    <source>
        <dbReference type="Proteomes" id="UP000799767"/>
    </source>
</evidence>
<feature type="transmembrane region" description="Helical" evidence="2">
    <location>
        <begin position="103"/>
        <end position="129"/>
    </location>
</feature>
<dbReference type="RefSeq" id="XP_033586413.1">
    <property type="nucleotide sequence ID" value="XM_033731960.1"/>
</dbReference>
<accession>A0A6A6PK03</accession>
<proteinExistence type="inferred from homology"/>
<keyword evidence="2" id="KW-0472">Membrane</keyword>
<keyword evidence="2" id="KW-1133">Transmembrane helix</keyword>
<organism evidence="3 4">
    <name type="scientific">Neohortaea acidophila</name>
    <dbReference type="NCBI Taxonomy" id="245834"/>
    <lineage>
        <taxon>Eukaryota</taxon>
        <taxon>Fungi</taxon>
        <taxon>Dikarya</taxon>
        <taxon>Ascomycota</taxon>
        <taxon>Pezizomycotina</taxon>
        <taxon>Dothideomycetes</taxon>
        <taxon>Dothideomycetidae</taxon>
        <taxon>Mycosphaerellales</taxon>
        <taxon>Teratosphaeriaceae</taxon>
        <taxon>Neohortaea</taxon>
    </lineage>
</organism>
<dbReference type="SUPFAM" id="SSF89372">
    <property type="entry name" value="Fucose-specific lectin"/>
    <property type="match status" value="1"/>
</dbReference>
<dbReference type="Gene3D" id="2.120.10.70">
    <property type="entry name" value="Fucose-specific lectin"/>
    <property type="match status" value="1"/>
</dbReference>
<keyword evidence="4" id="KW-1185">Reference proteome</keyword>
<name>A0A6A6PK03_9PEZI</name>
<sequence length="445" mass="48136">MTLQKYSALLHDGPEVVHKREAPEVVPHESFQHGQHSENYPEFDQRHSTSAKEAINVYEDPESVGSSHHPHEIKRTTPQMQRGDWNGMRRKHEGRRYCRMRKAVFIAVVVLLSFIIIGVAVGVGVGISLSGKKDSGSTQALQAMSMTGLATVSSGDIMYEYFQAPNGSILENSYSNGQWSLQGTTGTDALVTTRAGPASPLAAIVYPFAGQTYRQVFYLNDVGQVATTNRTQDGRWSTSTTITSEVVTPNSIALAACWNDNDLYGFRVYYASQAGGIQELGGYFNGSEWIGHALFPAADLSSGVACVTHGQTLNLYFRDKESGTVVQEHYNYAVDNNYTDWNGGPLTAYTALAGADIAACSDPSGAQYVFFQSQDNEIMLGTLNAQNTDYETFTQRQTSITGSKLAAAYVNGGALVAFQGDPDSSTMWVSDLSGTGGTILNATIA</sequence>
<evidence type="ECO:0000256" key="2">
    <source>
        <dbReference type="SAM" id="Phobius"/>
    </source>
</evidence>
<dbReference type="OrthoDB" id="3923199at2759"/>
<gene>
    <name evidence="3" type="ORF">BDY17DRAFT_27247</name>
</gene>
<reference evidence="3" key="1">
    <citation type="journal article" date="2020" name="Stud. Mycol.">
        <title>101 Dothideomycetes genomes: a test case for predicting lifestyles and emergence of pathogens.</title>
        <authorList>
            <person name="Haridas S."/>
            <person name="Albert R."/>
            <person name="Binder M."/>
            <person name="Bloem J."/>
            <person name="Labutti K."/>
            <person name="Salamov A."/>
            <person name="Andreopoulos B."/>
            <person name="Baker S."/>
            <person name="Barry K."/>
            <person name="Bills G."/>
            <person name="Bluhm B."/>
            <person name="Cannon C."/>
            <person name="Castanera R."/>
            <person name="Culley D."/>
            <person name="Daum C."/>
            <person name="Ezra D."/>
            <person name="Gonzalez J."/>
            <person name="Henrissat B."/>
            <person name="Kuo A."/>
            <person name="Liang C."/>
            <person name="Lipzen A."/>
            <person name="Lutzoni F."/>
            <person name="Magnuson J."/>
            <person name="Mondo S."/>
            <person name="Nolan M."/>
            <person name="Ohm R."/>
            <person name="Pangilinan J."/>
            <person name="Park H.-J."/>
            <person name="Ramirez L."/>
            <person name="Alfaro M."/>
            <person name="Sun H."/>
            <person name="Tritt A."/>
            <person name="Yoshinaga Y."/>
            <person name="Zwiers L.-H."/>
            <person name="Turgeon B."/>
            <person name="Goodwin S."/>
            <person name="Spatafora J."/>
            <person name="Crous P."/>
            <person name="Grigoriev I."/>
        </authorList>
    </citation>
    <scope>NUCLEOTIDE SEQUENCE</scope>
    <source>
        <strain evidence="3">CBS 113389</strain>
    </source>
</reference>
<protein>
    <submittedName>
        <fullName evidence="3">Uncharacterized protein</fullName>
    </submittedName>
</protein>
<dbReference type="GeneID" id="54472962"/>
<dbReference type="EMBL" id="MU001640">
    <property type="protein sequence ID" value="KAF2479843.1"/>
    <property type="molecule type" value="Genomic_DNA"/>
</dbReference>
<keyword evidence="2" id="KW-0812">Transmembrane</keyword>